<keyword evidence="1" id="KW-1133">Transmembrane helix</keyword>
<sequence length="79" mass="8618">MNSSGPLPDSAGGLRPSWNALVTTACPYPKRCSTTVFSQPSKPIPMVFFANLALVIKFTFLRYDGTPQCRCSCVAMAWN</sequence>
<keyword evidence="3" id="KW-1185">Reference proteome</keyword>
<accession>A0A3N0Z5T1</accession>
<keyword evidence="1" id="KW-0472">Membrane</keyword>
<feature type="transmembrane region" description="Helical" evidence="1">
    <location>
        <begin position="43"/>
        <end position="60"/>
    </location>
</feature>
<dbReference type="Proteomes" id="UP000281406">
    <property type="component" value="Unassembled WGS sequence"/>
</dbReference>
<evidence type="ECO:0000313" key="2">
    <source>
        <dbReference type="EMBL" id="ROL53662.1"/>
    </source>
</evidence>
<dbReference type="EMBL" id="RJVU01008096">
    <property type="protein sequence ID" value="ROL53662.1"/>
    <property type="molecule type" value="Genomic_DNA"/>
</dbReference>
<organism evidence="2 3">
    <name type="scientific">Anabarilius grahami</name>
    <name type="common">Kanglang fish</name>
    <name type="synonym">Barilius grahami</name>
    <dbReference type="NCBI Taxonomy" id="495550"/>
    <lineage>
        <taxon>Eukaryota</taxon>
        <taxon>Metazoa</taxon>
        <taxon>Chordata</taxon>
        <taxon>Craniata</taxon>
        <taxon>Vertebrata</taxon>
        <taxon>Euteleostomi</taxon>
        <taxon>Actinopterygii</taxon>
        <taxon>Neopterygii</taxon>
        <taxon>Teleostei</taxon>
        <taxon>Ostariophysi</taxon>
        <taxon>Cypriniformes</taxon>
        <taxon>Xenocyprididae</taxon>
        <taxon>Xenocypridinae</taxon>
        <taxon>Xenocypridinae incertae sedis</taxon>
        <taxon>Anabarilius</taxon>
    </lineage>
</organism>
<comment type="caution">
    <text evidence="2">The sequence shown here is derived from an EMBL/GenBank/DDBJ whole genome shotgun (WGS) entry which is preliminary data.</text>
</comment>
<name>A0A3N0Z5T1_ANAGA</name>
<evidence type="ECO:0000256" key="1">
    <source>
        <dbReference type="SAM" id="Phobius"/>
    </source>
</evidence>
<evidence type="ECO:0000313" key="3">
    <source>
        <dbReference type="Proteomes" id="UP000281406"/>
    </source>
</evidence>
<keyword evidence="1" id="KW-0812">Transmembrane</keyword>
<reference evidence="2 3" key="1">
    <citation type="submission" date="2018-10" db="EMBL/GenBank/DDBJ databases">
        <title>Genome assembly for a Yunnan-Guizhou Plateau 3E fish, Anabarilius grahami (Regan), and its evolutionary and genetic applications.</title>
        <authorList>
            <person name="Jiang W."/>
        </authorList>
    </citation>
    <scope>NUCLEOTIDE SEQUENCE [LARGE SCALE GENOMIC DNA]</scope>
    <source>
        <strain evidence="2">AG-KIZ</strain>
        <tissue evidence="2">Muscle</tissue>
    </source>
</reference>
<proteinExistence type="predicted"/>
<protein>
    <submittedName>
        <fullName evidence="2">Uncharacterized protein</fullName>
    </submittedName>
</protein>
<dbReference type="AlphaFoldDB" id="A0A3N0Z5T1"/>
<gene>
    <name evidence="2" type="ORF">DPX16_11271</name>
</gene>